<protein>
    <submittedName>
        <fullName evidence="4">Spermatogenesis associated protein 5</fullName>
    </submittedName>
</protein>
<reference evidence="4 5" key="1">
    <citation type="submission" date="2021-06" db="EMBL/GenBank/DDBJ databases">
        <authorList>
            <person name="Palmer J.M."/>
        </authorList>
    </citation>
    <scope>NUCLEOTIDE SEQUENCE [LARGE SCALE GENOMIC DNA]</scope>
    <source>
        <strain evidence="4 5">XC_2019</strain>
        <tissue evidence="4">Muscle</tissue>
    </source>
</reference>
<dbReference type="PANTHER" id="PTHR23077">
    <property type="entry name" value="AAA-FAMILY ATPASE"/>
    <property type="match status" value="1"/>
</dbReference>
<keyword evidence="1" id="KW-0547">Nucleotide-binding</keyword>
<dbReference type="Pfam" id="PF00004">
    <property type="entry name" value="AAA"/>
    <property type="match status" value="1"/>
</dbReference>
<evidence type="ECO:0000313" key="5">
    <source>
        <dbReference type="Proteomes" id="UP001434883"/>
    </source>
</evidence>
<accession>A0ABV0R9D8</accession>
<dbReference type="InterPro" id="IPR003959">
    <property type="entry name" value="ATPase_AAA_core"/>
</dbReference>
<evidence type="ECO:0000259" key="3">
    <source>
        <dbReference type="Pfam" id="PF00004"/>
    </source>
</evidence>
<dbReference type="Proteomes" id="UP001434883">
    <property type="component" value="Unassembled WGS sequence"/>
</dbReference>
<feature type="non-terminal residue" evidence="4">
    <location>
        <position position="1"/>
    </location>
</feature>
<evidence type="ECO:0000313" key="4">
    <source>
        <dbReference type="EMBL" id="MEQ2204759.1"/>
    </source>
</evidence>
<sequence>TALSVNNSNNKNRSCFDRQPAIIFIDELDALCPKREGAQNEVEKRVVASLLTLMDGIGSVSHL</sequence>
<keyword evidence="5" id="KW-1185">Reference proteome</keyword>
<dbReference type="EMBL" id="JAHRIN010037404">
    <property type="protein sequence ID" value="MEQ2204759.1"/>
    <property type="molecule type" value="Genomic_DNA"/>
</dbReference>
<dbReference type="InterPro" id="IPR027417">
    <property type="entry name" value="P-loop_NTPase"/>
</dbReference>
<feature type="domain" description="ATPase AAA-type core" evidence="3">
    <location>
        <begin position="12"/>
        <end position="58"/>
    </location>
</feature>
<comment type="caution">
    <text evidence="4">The sequence shown here is derived from an EMBL/GenBank/DDBJ whole genome shotgun (WGS) entry which is preliminary data.</text>
</comment>
<dbReference type="PANTHER" id="PTHR23077:SF27">
    <property type="entry name" value="ATPASE FAMILY GENE 2 PROTEIN HOMOLOG A"/>
    <property type="match status" value="1"/>
</dbReference>
<dbReference type="Gene3D" id="3.40.50.300">
    <property type="entry name" value="P-loop containing nucleotide triphosphate hydrolases"/>
    <property type="match status" value="1"/>
</dbReference>
<dbReference type="InterPro" id="IPR050168">
    <property type="entry name" value="AAA_ATPase_domain"/>
</dbReference>
<name>A0ABV0R9D8_9TELE</name>
<gene>
    <name evidence="4" type="primary">SPATA5</name>
    <name evidence="4" type="ORF">XENOCAPTIV_018113</name>
</gene>
<evidence type="ECO:0000256" key="1">
    <source>
        <dbReference type="ARBA" id="ARBA00022741"/>
    </source>
</evidence>
<organism evidence="4 5">
    <name type="scientific">Xenoophorus captivus</name>
    <dbReference type="NCBI Taxonomy" id="1517983"/>
    <lineage>
        <taxon>Eukaryota</taxon>
        <taxon>Metazoa</taxon>
        <taxon>Chordata</taxon>
        <taxon>Craniata</taxon>
        <taxon>Vertebrata</taxon>
        <taxon>Euteleostomi</taxon>
        <taxon>Actinopterygii</taxon>
        <taxon>Neopterygii</taxon>
        <taxon>Teleostei</taxon>
        <taxon>Neoteleostei</taxon>
        <taxon>Acanthomorphata</taxon>
        <taxon>Ovalentaria</taxon>
        <taxon>Atherinomorphae</taxon>
        <taxon>Cyprinodontiformes</taxon>
        <taxon>Goodeidae</taxon>
        <taxon>Xenoophorus</taxon>
    </lineage>
</organism>
<evidence type="ECO:0000256" key="2">
    <source>
        <dbReference type="ARBA" id="ARBA00022840"/>
    </source>
</evidence>
<keyword evidence="2" id="KW-0067">ATP-binding</keyword>
<proteinExistence type="predicted"/>
<dbReference type="SUPFAM" id="SSF52540">
    <property type="entry name" value="P-loop containing nucleoside triphosphate hydrolases"/>
    <property type="match status" value="1"/>
</dbReference>